<feature type="binding site" evidence="12">
    <location>
        <begin position="30"/>
        <end position="37"/>
    </location>
    <ligand>
        <name>ATP</name>
        <dbReference type="ChEBI" id="CHEBI:30616"/>
    </ligand>
</feature>
<evidence type="ECO:0000256" key="12">
    <source>
        <dbReference type="HAMAP-Rule" id="MF_00365"/>
    </source>
</evidence>
<dbReference type="InterPro" id="IPR001238">
    <property type="entry name" value="DNA-binding_RecF"/>
</dbReference>
<evidence type="ECO:0000259" key="14">
    <source>
        <dbReference type="Pfam" id="PF02463"/>
    </source>
</evidence>
<dbReference type="SUPFAM" id="SSF52540">
    <property type="entry name" value="P-loop containing nucleoside triphosphate hydrolases"/>
    <property type="match status" value="1"/>
</dbReference>
<evidence type="ECO:0000256" key="3">
    <source>
        <dbReference type="ARBA" id="ARBA00020170"/>
    </source>
</evidence>
<dbReference type="RefSeq" id="WP_257531384.1">
    <property type="nucleotide sequence ID" value="NZ_JANKAS010000008.1"/>
</dbReference>
<dbReference type="PROSITE" id="PS00617">
    <property type="entry name" value="RECF_1"/>
    <property type="match status" value="1"/>
</dbReference>
<dbReference type="GO" id="GO:0006260">
    <property type="term" value="P:DNA replication"/>
    <property type="evidence" value="ECO:0007669"/>
    <property type="project" value="UniProtKB-UniRule"/>
</dbReference>
<comment type="subcellular location">
    <subcellularLocation>
        <location evidence="1 12 13">Cytoplasm</location>
    </subcellularLocation>
</comment>
<dbReference type="GO" id="GO:0005737">
    <property type="term" value="C:cytoplasm"/>
    <property type="evidence" value="ECO:0007669"/>
    <property type="project" value="UniProtKB-SubCell"/>
</dbReference>
<protein>
    <recommendedName>
        <fullName evidence="3 12">DNA replication and repair protein RecF</fullName>
    </recommendedName>
</protein>
<dbReference type="PROSITE" id="PS00618">
    <property type="entry name" value="RECF_2"/>
    <property type="match status" value="1"/>
</dbReference>
<evidence type="ECO:0000256" key="2">
    <source>
        <dbReference type="ARBA" id="ARBA00008016"/>
    </source>
</evidence>
<comment type="similarity">
    <text evidence="2 12 13">Belongs to the RecF family.</text>
</comment>
<evidence type="ECO:0000256" key="8">
    <source>
        <dbReference type="ARBA" id="ARBA00022840"/>
    </source>
</evidence>
<dbReference type="GO" id="GO:0000731">
    <property type="term" value="P:DNA synthesis involved in DNA repair"/>
    <property type="evidence" value="ECO:0007669"/>
    <property type="project" value="TreeGrafter"/>
</dbReference>
<reference evidence="15" key="1">
    <citation type="submission" date="2022-07" db="EMBL/GenBank/DDBJ databases">
        <title>Enhanced cultured diversity of the mouse gut microbiota enables custom-made synthetic communities.</title>
        <authorList>
            <person name="Afrizal A."/>
        </authorList>
    </citation>
    <scope>NUCLEOTIDE SEQUENCE</scope>
    <source>
        <strain evidence="15">DSM 28593</strain>
    </source>
</reference>
<comment type="caution">
    <text evidence="15">The sequence shown here is derived from an EMBL/GenBank/DDBJ whole genome shotgun (WGS) entry which is preliminary data.</text>
</comment>
<dbReference type="PANTHER" id="PTHR32182">
    <property type="entry name" value="DNA REPLICATION AND REPAIR PROTEIN RECF"/>
    <property type="match status" value="1"/>
</dbReference>
<dbReference type="InterPro" id="IPR027417">
    <property type="entry name" value="P-loop_NTPase"/>
</dbReference>
<dbReference type="Gene3D" id="1.20.1050.90">
    <property type="entry name" value="RecF/RecN/SMC, N-terminal domain"/>
    <property type="match status" value="1"/>
</dbReference>
<dbReference type="InterPro" id="IPR042174">
    <property type="entry name" value="RecF_2"/>
</dbReference>
<dbReference type="GO" id="GO:0006302">
    <property type="term" value="P:double-strand break repair"/>
    <property type="evidence" value="ECO:0007669"/>
    <property type="project" value="TreeGrafter"/>
</dbReference>
<evidence type="ECO:0000256" key="10">
    <source>
        <dbReference type="ARBA" id="ARBA00023204"/>
    </source>
</evidence>
<evidence type="ECO:0000256" key="11">
    <source>
        <dbReference type="ARBA" id="ARBA00023236"/>
    </source>
</evidence>
<evidence type="ECO:0000256" key="9">
    <source>
        <dbReference type="ARBA" id="ARBA00023125"/>
    </source>
</evidence>
<gene>
    <name evidence="12 15" type="primary">recF</name>
    <name evidence="15" type="ORF">NSA47_09610</name>
</gene>
<dbReference type="GO" id="GO:0005524">
    <property type="term" value="F:ATP binding"/>
    <property type="evidence" value="ECO:0007669"/>
    <property type="project" value="UniProtKB-UniRule"/>
</dbReference>
<dbReference type="GO" id="GO:0003697">
    <property type="term" value="F:single-stranded DNA binding"/>
    <property type="evidence" value="ECO:0007669"/>
    <property type="project" value="UniProtKB-UniRule"/>
</dbReference>
<keyword evidence="16" id="KW-1185">Reference proteome</keyword>
<keyword evidence="5 12" id="KW-0235">DNA replication</keyword>
<evidence type="ECO:0000256" key="1">
    <source>
        <dbReference type="ARBA" id="ARBA00004496"/>
    </source>
</evidence>
<evidence type="ECO:0000256" key="13">
    <source>
        <dbReference type="RuleBase" id="RU000578"/>
    </source>
</evidence>
<keyword evidence="6 12" id="KW-0547">Nucleotide-binding</keyword>
<keyword evidence="11 12" id="KW-0742">SOS response</keyword>
<keyword evidence="9 12" id="KW-0238">DNA-binding</keyword>
<dbReference type="CDD" id="cd03242">
    <property type="entry name" value="ABC_RecF"/>
    <property type="match status" value="1"/>
</dbReference>
<organism evidence="15 16">
    <name type="scientific">Irregularibacter muris</name>
    <dbReference type="NCBI Taxonomy" id="1796619"/>
    <lineage>
        <taxon>Bacteria</taxon>
        <taxon>Bacillati</taxon>
        <taxon>Bacillota</taxon>
        <taxon>Clostridia</taxon>
        <taxon>Eubacteriales</taxon>
        <taxon>Eubacteriaceae</taxon>
        <taxon>Irregularibacter</taxon>
    </lineage>
</organism>
<sequence>MYIEELHLKNYRNYNQLDLKLHPKINIFVGNNAQGKTNIIESIYLMSIGKSHRSSKDKEIIAWGQDHAFLMGKFNTTQGQKTIEIGLSHQRKKLIKRNGIVLEKIGELLGQVNTVLFSPEDLRLIKEGPVERRNFLDREISNLRPQYYYALLEYNKILQQRNHLLKKIKIQPSLRDTLPLWNEQLINMGSKIIQMRLHFLKKINVFTKSLHHEITDGFEKIELFYQSTLISSLEEMQQIKELFGKELKKSENNDIKKGTTTIGPHRDDIKINVNKIDIRSFGSQGQQRTAALSLKLSLIQLIYTETGEFPILLLDDVMSELDQKRQKKLIHSLQEVQTFITCTDLSFLEDIELKEKKIFEIQEGRAK</sequence>
<keyword evidence="7 12" id="KW-0227">DNA damage</keyword>
<dbReference type="AlphaFoldDB" id="A0AAE3HES0"/>
<dbReference type="HAMAP" id="MF_00365">
    <property type="entry name" value="RecF"/>
    <property type="match status" value="1"/>
</dbReference>
<dbReference type="Proteomes" id="UP001205748">
    <property type="component" value="Unassembled WGS sequence"/>
</dbReference>
<evidence type="ECO:0000256" key="6">
    <source>
        <dbReference type="ARBA" id="ARBA00022741"/>
    </source>
</evidence>
<evidence type="ECO:0000256" key="4">
    <source>
        <dbReference type="ARBA" id="ARBA00022490"/>
    </source>
</evidence>
<comment type="function">
    <text evidence="12 13">The RecF protein is involved in DNA metabolism; it is required for DNA replication and normal SOS inducibility. RecF binds preferentially to single-stranded, linear DNA. It also seems to bind ATP.</text>
</comment>
<dbReference type="Pfam" id="PF02463">
    <property type="entry name" value="SMC_N"/>
    <property type="match status" value="1"/>
</dbReference>
<dbReference type="InterPro" id="IPR018078">
    <property type="entry name" value="DNA-binding_RecF_CS"/>
</dbReference>
<proteinExistence type="inferred from homology"/>
<keyword evidence="4 12" id="KW-0963">Cytoplasm</keyword>
<name>A0AAE3HES0_9FIRM</name>
<dbReference type="PANTHER" id="PTHR32182:SF0">
    <property type="entry name" value="DNA REPLICATION AND REPAIR PROTEIN RECF"/>
    <property type="match status" value="1"/>
</dbReference>
<accession>A0AAE3HES0</accession>
<dbReference type="GO" id="GO:0009432">
    <property type="term" value="P:SOS response"/>
    <property type="evidence" value="ECO:0007669"/>
    <property type="project" value="UniProtKB-UniRule"/>
</dbReference>
<dbReference type="EMBL" id="JANKAS010000008">
    <property type="protein sequence ID" value="MCR1899241.1"/>
    <property type="molecule type" value="Genomic_DNA"/>
</dbReference>
<evidence type="ECO:0000313" key="15">
    <source>
        <dbReference type="EMBL" id="MCR1899241.1"/>
    </source>
</evidence>
<dbReference type="Gene3D" id="3.40.50.300">
    <property type="entry name" value="P-loop containing nucleotide triphosphate hydrolases"/>
    <property type="match status" value="1"/>
</dbReference>
<feature type="domain" description="RecF/RecN/SMC N-terminal" evidence="14">
    <location>
        <begin position="2"/>
        <end position="351"/>
    </location>
</feature>
<evidence type="ECO:0000313" key="16">
    <source>
        <dbReference type="Proteomes" id="UP001205748"/>
    </source>
</evidence>
<evidence type="ECO:0000256" key="5">
    <source>
        <dbReference type="ARBA" id="ARBA00022705"/>
    </source>
</evidence>
<evidence type="ECO:0000256" key="7">
    <source>
        <dbReference type="ARBA" id="ARBA00022763"/>
    </source>
</evidence>
<dbReference type="InterPro" id="IPR003395">
    <property type="entry name" value="RecF/RecN/SMC_N"/>
</dbReference>
<keyword evidence="8 12" id="KW-0067">ATP-binding</keyword>
<dbReference type="NCBIfam" id="TIGR00611">
    <property type="entry name" value="recf"/>
    <property type="match status" value="1"/>
</dbReference>
<keyword evidence="10 12" id="KW-0234">DNA repair</keyword>